<organism evidence="2 3">
    <name type="scientific">Polyplax serrata</name>
    <name type="common">Common mouse louse</name>
    <dbReference type="NCBI Taxonomy" id="468196"/>
    <lineage>
        <taxon>Eukaryota</taxon>
        <taxon>Metazoa</taxon>
        <taxon>Ecdysozoa</taxon>
        <taxon>Arthropoda</taxon>
        <taxon>Hexapoda</taxon>
        <taxon>Insecta</taxon>
        <taxon>Pterygota</taxon>
        <taxon>Neoptera</taxon>
        <taxon>Paraneoptera</taxon>
        <taxon>Psocodea</taxon>
        <taxon>Troctomorpha</taxon>
        <taxon>Phthiraptera</taxon>
        <taxon>Anoplura</taxon>
        <taxon>Polyplacidae</taxon>
        <taxon>Polyplax</taxon>
    </lineage>
</organism>
<reference evidence="2 3" key="1">
    <citation type="submission" date="2023-10" db="EMBL/GenBank/DDBJ databases">
        <title>Genomes of two closely related lineages of the louse Polyplax serrata with different host specificities.</title>
        <authorList>
            <person name="Martinu J."/>
            <person name="Tarabai H."/>
            <person name="Stefka J."/>
            <person name="Hypsa V."/>
        </authorList>
    </citation>
    <scope>NUCLEOTIDE SEQUENCE [LARGE SCALE GENOMIC DNA]</scope>
    <source>
        <strain evidence="2">HR10_N</strain>
    </source>
</reference>
<dbReference type="Proteomes" id="UP001372834">
    <property type="component" value="Unassembled WGS sequence"/>
</dbReference>
<evidence type="ECO:0000256" key="1">
    <source>
        <dbReference type="SAM" id="MobiDB-lite"/>
    </source>
</evidence>
<protein>
    <submittedName>
        <fullName evidence="2">Uncharacterized protein</fullName>
    </submittedName>
</protein>
<proteinExistence type="predicted"/>
<comment type="caution">
    <text evidence="2">The sequence shown here is derived from an EMBL/GenBank/DDBJ whole genome shotgun (WGS) entry which is preliminary data.</text>
</comment>
<gene>
    <name evidence="2" type="ORF">RUM43_007030</name>
</gene>
<name>A0AAN8S7L3_POLSC</name>
<dbReference type="EMBL" id="JAWJWE010000003">
    <property type="protein sequence ID" value="KAK6638762.1"/>
    <property type="molecule type" value="Genomic_DNA"/>
</dbReference>
<evidence type="ECO:0000313" key="2">
    <source>
        <dbReference type="EMBL" id="KAK6638762.1"/>
    </source>
</evidence>
<dbReference type="AlphaFoldDB" id="A0AAN8S7L3"/>
<accession>A0AAN8S7L3</accession>
<feature type="region of interest" description="Disordered" evidence="1">
    <location>
        <begin position="108"/>
        <end position="127"/>
    </location>
</feature>
<evidence type="ECO:0000313" key="3">
    <source>
        <dbReference type="Proteomes" id="UP001372834"/>
    </source>
</evidence>
<sequence length="127" mass="14180">MAGQERRPEIVGVAQHVSTRMFRQERGQYGVTELSTVDGQQTTHKNTHAFCSGKAGGEARLCRTKIDTFSYRVSVIFSPFCDTTVFTRTRVIKQQGGVMVTCKRISPTASPRRVRPKATVRERESSG</sequence>